<dbReference type="SUPFAM" id="SSF53822">
    <property type="entry name" value="Periplasmic binding protein-like I"/>
    <property type="match status" value="1"/>
</dbReference>
<reference evidence="6" key="1">
    <citation type="submission" date="2019-12" db="EMBL/GenBank/DDBJ databases">
        <title>Novel species isolated from a subtropical stream in China.</title>
        <authorList>
            <person name="Lu H."/>
        </authorList>
    </citation>
    <scope>NUCLEOTIDE SEQUENCE [LARGE SCALE GENOMIC DNA]</scope>
    <source>
        <strain evidence="6">FT93W</strain>
    </source>
</reference>
<dbReference type="GO" id="GO:0000976">
    <property type="term" value="F:transcription cis-regulatory region binding"/>
    <property type="evidence" value="ECO:0007669"/>
    <property type="project" value="TreeGrafter"/>
</dbReference>
<keyword evidence="3" id="KW-0238">DNA-binding</keyword>
<dbReference type="GO" id="GO:0003700">
    <property type="term" value="F:DNA-binding transcription factor activity"/>
    <property type="evidence" value="ECO:0007669"/>
    <property type="project" value="TreeGrafter"/>
</dbReference>
<dbReference type="PANTHER" id="PTHR30146:SF148">
    <property type="entry name" value="HTH-TYPE TRANSCRIPTIONAL REPRESSOR PURR-RELATED"/>
    <property type="match status" value="1"/>
</dbReference>
<dbReference type="InterPro" id="IPR010982">
    <property type="entry name" value="Lambda_DNA-bd_dom_sf"/>
</dbReference>
<organism evidence="6 7">
    <name type="scientific">Duganella fentianensis</name>
    <dbReference type="NCBI Taxonomy" id="2692177"/>
    <lineage>
        <taxon>Bacteria</taxon>
        <taxon>Pseudomonadati</taxon>
        <taxon>Pseudomonadota</taxon>
        <taxon>Betaproteobacteria</taxon>
        <taxon>Burkholderiales</taxon>
        <taxon>Oxalobacteraceae</taxon>
        <taxon>Telluria group</taxon>
        <taxon>Duganella</taxon>
    </lineage>
</organism>
<dbReference type="InterPro" id="IPR046335">
    <property type="entry name" value="LacI/GalR-like_sensor"/>
</dbReference>
<gene>
    <name evidence="6" type="ORF">GTP23_03065</name>
</gene>
<evidence type="ECO:0000256" key="3">
    <source>
        <dbReference type="ARBA" id="ARBA00023125"/>
    </source>
</evidence>
<dbReference type="Gene3D" id="1.10.260.40">
    <property type="entry name" value="lambda repressor-like DNA-binding domains"/>
    <property type="match status" value="1"/>
</dbReference>
<dbReference type="CDD" id="cd01392">
    <property type="entry name" value="HTH_LacI"/>
    <property type="match status" value="1"/>
</dbReference>
<evidence type="ECO:0000256" key="2">
    <source>
        <dbReference type="ARBA" id="ARBA00023015"/>
    </source>
</evidence>
<dbReference type="Gene3D" id="3.40.50.2300">
    <property type="match status" value="2"/>
</dbReference>
<protein>
    <submittedName>
        <fullName evidence="6">Substrate-binding domain-containing protein</fullName>
    </submittedName>
</protein>
<keyword evidence="4" id="KW-0804">Transcription</keyword>
<dbReference type="AlphaFoldDB" id="A0A845HWG4"/>
<keyword evidence="7" id="KW-1185">Reference proteome</keyword>
<dbReference type="EMBL" id="WWCL01000001">
    <property type="protein sequence ID" value="MYN44047.1"/>
    <property type="molecule type" value="Genomic_DNA"/>
</dbReference>
<evidence type="ECO:0000256" key="1">
    <source>
        <dbReference type="ARBA" id="ARBA00022491"/>
    </source>
</evidence>
<keyword evidence="1" id="KW-0678">Repressor</keyword>
<evidence type="ECO:0000313" key="7">
    <source>
        <dbReference type="Proteomes" id="UP000444316"/>
    </source>
</evidence>
<dbReference type="InterPro" id="IPR028082">
    <property type="entry name" value="Peripla_BP_I"/>
</dbReference>
<dbReference type="Pfam" id="PF00356">
    <property type="entry name" value="LacI"/>
    <property type="match status" value="1"/>
</dbReference>
<comment type="caution">
    <text evidence="6">The sequence shown here is derived from an EMBL/GenBank/DDBJ whole genome shotgun (WGS) entry which is preliminary data.</text>
</comment>
<dbReference type="CDD" id="cd06267">
    <property type="entry name" value="PBP1_LacI_sugar_binding-like"/>
    <property type="match status" value="1"/>
</dbReference>
<dbReference type="Proteomes" id="UP000444316">
    <property type="component" value="Unassembled WGS sequence"/>
</dbReference>
<dbReference type="PANTHER" id="PTHR30146">
    <property type="entry name" value="LACI-RELATED TRANSCRIPTIONAL REPRESSOR"/>
    <property type="match status" value="1"/>
</dbReference>
<feature type="domain" description="HTH lacI-type" evidence="5">
    <location>
        <begin position="3"/>
        <end position="46"/>
    </location>
</feature>
<evidence type="ECO:0000259" key="5">
    <source>
        <dbReference type="PROSITE" id="PS50932"/>
    </source>
</evidence>
<dbReference type="SUPFAM" id="SSF47413">
    <property type="entry name" value="lambda repressor-like DNA-binding domains"/>
    <property type="match status" value="1"/>
</dbReference>
<dbReference type="InterPro" id="IPR000843">
    <property type="entry name" value="HTH_LacI"/>
</dbReference>
<dbReference type="RefSeq" id="WP_161033804.1">
    <property type="nucleotide sequence ID" value="NZ_WWCL01000001.1"/>
</dbReference>
<sequence>MSITIRDIAKATGLSSGTISRALKNEGGLTEETRRMVVEKARSMGYDMGRLRQKKLRRLTFLLHRQHNNMSSSPFYTPVLHGAAEACRKHGIILSFTAVGPADGVVEQIRLHQSDAILCAGYFEPELLAVLRSIGKPLVLIDMKLGGYTSANPDNMMGGYLAARHLLDIGRERIGFISGSLAHFSIRERARGFRQALFNAGVLADPRLEVMMQEGVELEAAAREAMETLLALPHPPDAVFCYNDAAALVALDTCMRAGLKVPYDISIVGFDDIAAAAHARRPLTTLSVDKSALGALGVELLLNGETEEVIERVLPVNLVVRESTVCRPNN</sequence>
<dbReference type="SMART" id="SM00354">
    <property type="entry name" value="HTH_LACI"/>
    <property type="match status" value="1"/>
</dbReference>
<dbReference type="PROSITE" id="PS50932">
    <property type="entry name" value="HTH_LACI_2"/>
    <property type="match status" value="1"/>
</dbReference>
<evidence type="ECO:0000256" key="4">
    <source>
        <dbReference type="ARBA" id="ARBA00023163"/>
    </source>
</evidence>
<name>A0A845HWG4_9BURK</name>
<accession>A0A845HWG4</accession>
<keyword evidence="2" id="KW-0805">Transcription regulation</keyword>
<evidence type="ECO:0000313" key="6">
    <source>
        <dbReference type="EMBL" id="MYN44047.1"/>
    </source>
</evidence>
<dbReference type="Pfam" id="PF13377">
    <property type="entry name" value="Peripla_BP_3"/>
    <property type="match status" value="1"/>
</dbReference>
<proteinExistence type="predicted"/>